<dbReference type="EMBL" id="CP107020">
    <property type="protein sequence ID" value="UYG16737.1"/>
    <property type="molecule type" value="Genomic_DNA"/>
</dbReference>
<dbReference type="InterPro" id="IPR050763">
    <property type="entry name" value="ABC_transporter_ATP-binding"/>
</dbReference>
<keyword evidence="3" id="KW-0547">Nucleotide-binding</keyword>
<feature type="domain" description="ABC transporter" evidence="6">
    <location>
        <begin position="1"/>
        <end position="205"/>
    </location>
</feature>
<dbReference type="PANTHER" id="PTHR42711">
    <property type="entry name" value="ABC TRANSPORTER ATP-BINDING PROTEIN"/>
    <property type="match status" value="1"/>
</dbReference>
<comment type="subcellular location">
    <subcellularLocation>
        <location evidence="1">Cell membrane</location>
        <topology evidence="1">Peripheral membrane protein</topology>
    </subcellularLocation>
</comment>
<keyword evidence="4 7" id="KW-0067">ATP-binding</keyword>
<evidence type="ECO:0000256" key="1">
    <source>
        <dbReference type="ARBA" id="ARBA00004202"/>
    </source>
</evidence>
<reference evidence="7" key="1">
    <citation type="submission" date="2022-10" db="EMBL/GenBank/DDBJ databases">
        <title>Whole-Genome Sequencing of Brachybacterium huguangmaarense BRM-3, Isolated from Betula schmidtii.</title>
        <authorList>
            <person name="Haam D."/>
        </authorList>
    </citation>
    <scope>NUCLEOTIDE SEQUENCE</scope>
    <source>
        <strain evidence="7">BRM-3</strain>
    </source>
</reference>
<dbReference type="SUPFAM" id="SSF52540">
    <property type="entry name" value="P-loop containing nucleoside triphosphate hydrolases"/>
    <property type="match status" value="1"/>
</dbReference>
<evidence type="ECO:0000256" key="2">
    <source>
        <dbReference type="ARBA" id="ARBA00022448"/>
    </source>
</evidence>
<evidence type="ECO:0000256" key="4">
    <source>
        <dbReference type="ARBA" id="ARBA00022840"/>
    </source>
</evidence>
<dbReference type="PANTHER" id="PTHR42711:SF4">
    <property type="entry name" value="ABC TRANSPORTER RELATED"/>
    <property type="match status" value="1"/>
</dbReference>
<evidence type="ECO:0000256" key="3">
    <source>
        <dbReference type="ARBA" id="ARBA00022741"/>
    </source>
</evidence>
<evidence type="ECO:0000313" key="8">
    <source>
        <dbReference type="Proteomes" id="UP001164305"/>
    </source>
</evidence>
<dbReference type="InterPro" id="IPR003439">
    <property type="entry name" value="ABC_transporter-like_ATP-bd"/>
</dbReference>
<proteinExistence type="predicted"/>
<protein>
    <submittedName>
        <fullName evidence="7">ATP-binding cassette domain-containing protein</fullName>
    </submittedName>
</protein>
<evidence type="ECO:0000256" key="5">
    <source>
        <dbReference type="ARBA" id="ARBA00023251"/>
    </source>
</evidence>
<gene>
    <name evidence="7" type="ORF">BRM3_14235</name>
</gene>
<name>A0ABY6G0T2_9MICO</name>
<dbReference type="GO" id="GO:0005524">
    <property type="term" value="F:ATP binding"/>
    <property type="evidence" value="ECO:0007669"/>
    <property type="project" value="UniProtKB-KW"/>
</dbReference>
<dbReference type="InterPro" id="IPR027417">
    <property type="entry name" value="P-loop_NTPase"/>
</dbReference>
<keyword evidence="8" id="KW-1185">Reference proteome</keyword>
<organism evidence="7 8">
    <name type="scientific">Brachybacterium huguangmaarense</name>
    <dbReference type="NCBI Taxonomy" id="1652028"/>
    <lineage>
        <taxon>Bacteria</taxon>
        <taxon>Bacillati</taxon>
        <taxon>Actinomycetota</taxon>
        <taxon>Actinomycetes</taxon>
        <taxon>Micrococcales</taxon>
        <taxon>Dermabacteraceae</taxon>
        <taxon>Brachybacterium</taxon>
    </lineage>
</organism>
<dbReference type="RefSeq" id="WP_263593950.1">
    <property type="nucleotide sequence ID" value="NZ_CP107020.1"/>
</dbReference>
<accession>A0ABY6G0T2</accession>
<keyword evidence="2" id="KW-0813">Transport</keyword>
<dbReference type="PROSITE" id="PS50893">
    <property type="entry name" value="ABC_TRANSPORTER_2"/>
    <property type="match status" value="1"/>
</dbReference>
<dbReference type="SMART" id="SM00382">
    <property type="entry name" value="AAA"/>
    <property type="match status" value="1"/>
</dbReference>
<dbReference type="Pfam" id="PF00005">
    <property type="entry name" value="ABC_tran"/>
    <property type="match status" value="1"/>
</dbReference>
<evidence type="ECO:0000259" key="6">
    <source>
        <dbReference type="PROSITE" id="PS50893"/>
    </source>
</evidence>
<evidence type="ECO:0000313" key="7">
    <source>
        <dbReference type="EMBL" id="UYG16737.1"/>
    </source>
</evidence>
<keyword evidence="5" id="KW-0046">Antibiotic resistance</keyword>
<sequence length="278" mass="30474">MGLLGPNGAGKTTLVKLCCGLIRPTTGTVNVLGHEPARRRAEFLKTIAVVFGQKSMLWWDVPTIDSMLVHKAMYGLDGPTYRHRVGELTEILSLHEIIDVPVRRLSLGERMRCELALSLLHSPRLLFADEPTIGLDVTAKQALRSMLTRTNEALGTTIVVTSHDMDDVEALCRRILLVAGGQLTFDGDLSGLRARIAPRRQIRTVLDRPVPPENLPPGAVLRDHGVVSIEASEEELEGAVASVLALGGLRDLTVQEVDLDTIMAQAYTQQSRPGRERR</sequence>
<dbReference type="Proteomes" id="UP001164305">
    <property type="component" value="Chromosome"/>
</dbReference>
<dbReference type="Gene3D" id="3.40.50.300">
    <property type="entry name" value="P-loop containing nucleotide triphosphate hydrolases"/>
    <property type="match status" value="1"/>
</dbReference>
<dbReference type="InterPro" id="IPR003593">
    <property type="entry name" value="AAA+_ATPase"/>
</dbReference>